<dbReference type="InterPro" id="IPR036388">
    <property type="entry name" value="WH-like_DNA-bd_sf"/>
</dbReference>
<dbReference type="InterPro" id="IPR013324">
    <property type="entry name" value="RNA_pol_sigma_r3/r4-like"/>
</dbReference>
<keyword evidence="2" id="KW-0805">Transcription regulation</keyword>
<comment type="caution">
    <text evidence="7">The sequence shown here is derived from an EMBL/GenBank/DDBJ whole genome shotgun (WGS) entry which is preliminary data.</text>
</comment>
<dbReference type="Proteomes" id="UP000257080">
    <property type="component" value="Unassembled WGS sequence"/>
</dbReference>
<dbReference type="EMBL" id="NBXE01000018">
    <property type="protein sequence ID" value="RFA27819.1"/>
    <property type="molecule type" value="Genomic_DNA"/>
</dbReference>
<dbReference type="GO" id="GO:0006352">
    <property type="term" value="P:DNA-templated transcription initiation"/>
    <property type="evidence" value="ECO:0007669"/>
    <property type="project" value="InterPro"/>
</dbReference>
<name>A0A3E0WE68_9MICO</name>
<comment type="similarity">
    <text evidence="1">Belongs to the sigma-70 factor family. ECF subfamily.</text>
</comment>
<dbReference type="PANTHER" id="PTHR43133:SF8">
    <property type="entry name" value="RNA POLYMERASE SIGMA FACTOR HI_1459-RELATED"/>
    <property type="match status" value="1"/>
</dbReference>
<dbReference type="NCBIfam" id="TIGR02937">
    <property type="entry name" value="sigma70-ECF"/>
    <property type="match status" value="1"/>
</dbReference>
<dbReference type="Gene3D" id="1.10.1740.10">
    <property type="match status" value="1"/>
</dbReference>
<accession>A0A3E0WE68</accession>
<dbReference type="InterPro" id="IPR007630">
    <property type="entry name" value="RNA_pol_sigma70_r4"/>
</dbReference>
<proteinExistence type="inferred from homology"/>
<dbReference type="Gene3D" id="1.10.10.10">
    <property type="entry name" value="Winged helix-like DNA-binding domain superfamily/Winged helix DNA-binding domain"/>
    <property type="match status" value="1"/>
</dbReference>
<keyword evidence="5" id="KW-0804">Transcription</keyword>
<evidence type="ECO:0000256" key="2">
    <source>
        <dbReference type="ARBA" id="ARBA00023015"/>
    </source>
</evidence>
<dbReference type="SUPFAM" id="SSF88946">
    <property type="entry name" value="Sigma2 domain of RNA polymerase sigma factors"/>
    <property type="match status" value="1"/>
</dbReference>
<dbReference type="SUPFAM" id="SSF88659">
    <property type="entry name" value="Sigma3 and sigma4 domains of RNA polymerase sigma factors"/>
    <property type="match status" value="1"/>
</dbReference>
<evidence type="ECO:0000256" key="3">
    <source>
        <dbReference type="ARBA" id="ARBA00023082"/>
    </source>
</evidence>
<keyword evidence="4" id="KW-0238">DNA-binding</keyword>
<evidence type="ECO:0000256" key="4">
    <source>
        <dbReference type="ARBA" id="ARBA00023125"/>
    </source>
</evidence>
<dbReference type="InterPro" id="IPR039425">
    <property type="entry name" value="RNA_pol_sigma-70-like"/>
</dbReference>
<sequence length="214" mass="23678">MGEGTMARAPDLAALYLEHREALLRAAKHQLVRFSAVHRAEDAVHEVFAHLMKTLPEHKVENSAFYLSSAVRNRAVDIKLQEAGHDRRGDNAIAVSVDIAGVKTFEAEFDRGRAANLVNRALAEVPEDERLLVLTLYRDGRKNKDMAEELGVTAGRISQLHKQALQNTRQAREGTAAPRQVRLSALPGGQGGRVRSRTGRTVCERYGRRVGLNV</sequence>
<dbReference type="GO" id="GO:0003677">
    <property type="term" value="F:DNA binding"/>
    <property type="evidence" value="ECO:0007669"/>
    <property type="project" value="UniProtKB-KW"/>
</dbReference>
<dbReference type="OrthoDB" id="9799825at2"/>
<feature type="domain" description="RNA polymerase sigma-70 region 4" evidence="6">
    <location>
        <begin position="121"/>
        <end position="167"/>
    </location>
</feature>
<dbReference type="PANTHER" id="PTHR43133">
    <property type="entry name" value="RNA POLYMERASE ECF-TYPE SIGMA FACTO"/>
    <property type="match status" value="1"/>
</dbReference>
<dbReference type="AlphaFoldDB" id="A0A3E0WE68"/>
<dbReference type="InterPro" id="IPR013325">
    <property type="entry name" value="RNA_pol_sigma_r2"/>
</dbReference>
<evidence type="ECO:0000313" key="7">
    <source>
        <dbReference type="EMBL" id="RFA27819.1"/>
    </source>
</evidence>
<gene>
    <name evidence="7" type="ORF">B7R25_05675</name>
</gene>
<evidence type="ECO:0000256" key="1">
    <source>
        <dbReference type="ARBA" id="ARBA00010641"/>
    </source>
</evidence>
<evidence type="ECO:0000256" key="5">
    <source>
        <dbReference type="ARBA" id="ARBA00023163"/>
    </source>
</evidence>
<evidence type="ECO:0000313" key="8">
    <source>
        <dbReference type="Proteomes" id="UP000257080"/>
    </source>
</evidence>
<evidence type="ECO:0000259" key="6">
    <source>
        <dbReference type="Pfam" id="PF04545"/>
    </source>
</evidence>
<dbReference type="GO" id="GO:0016987">
    <property type="term" value="F:sigma factor activity"/>
    <property type="evidence" value="ECO:0007669"/>
    <property type="project" value="UniProtKB-KW"/>
</dbReference>
<organism evidence="7 8">
    <name type="scientific">Subtercola boreus</name>
    <dbReference type="NCBI Taxonomy" id="120213"/>
    <lineage>
        <taxon>Bacteria</taxon>
        <taxon>Bacillati</taxon>
        <taxon>Actinomycetota</taxon>
        <taxon>Actinomycetes</taxon>
        <taxon>Micrococcales</taxon>
        <taxon>Microbacteriaceae</taxon>
        <taxon>Subtercola</taxon>
    </lineage>
</organism>
<protein>
    <recommendedName>
        <fullName evidence="6">RNA polymerase sigma-70 region 4 domain-containing protein</fullName>
    </recommendedName>
</protein>
<keyword evidence="3" id="KW-0731">Sigma factor</keyword>
<dbReference type="InterPro" id="IPR014284">
    <property type="entry name" value="RNA_pol_sigma-70_dom"/>
</dbReference>
<dbReference type="Pfam" id="PF04545">
    <property type="entry name" value="Sigma70_r4"/>
    <property type="match status" value="1"/>
</dbReference>
<reference evidence="7 8" key="1">
    <citation type="submission" date="2017-04" db="EMBL/GenBank/DDBJ databases">
        <title>Comparative genome analysis of Subtercola boreus.</title>
        <authorList>
            <person name="Cho Y.-J."/>
            <person name="Cho A."/>
            <person name="Kim O.-S."/>
            <person name="Lee J.-I."/>
        </authorList>
    </citation>
    <scope>NUCLEOTIDE SEQUENCE [LARGE SCALE GENOMIC DNA]</scope>
    <source>
        <strain evidence="7 8">P28004</strain>
    </source>
</reference>